<dbReference type="InterPro" id="IPR030616">
    <property type="entry name" value="Aur-like"/>
</dbReference>
<feature type="binding site" evidence="8">
    <location>
        <position position="49"/>
    </location>
    <ligand>
        <name>ATP</name>
        <dbReference type="ChEBI" id="CHEBI:30616"/>
    </ligand>
</feature>
<evidence type="ECO:0000313" key="14">
    <source>
        <dbReference type="Proteomes" id="UP000265515"/>
    </source>
</evidence>
<dbReference type="InterPro" id="IPR017441">
    <property type="entry name" value="Protein_kinase_ATP_BS"/>
</dbReference>
<dbReference type="OrthoDB" id="193931at2759"/>
<sequence>MSAESKAAEMPAYGRNVEDYCIGRLLGRGSFGDVYEAKCRNTGKAVAIKMIRKEILQTKTMLEHVVREVEIHCQLRHPHVVELYEYFEDVSRVYLVTELCEKGELLTLLRQRGSLDIEAARTYFAQLVSGVQYLHSHCILHRDLKLSNLLLTADNNLKIADFGLAAAVHSADPERRTICGTPNYMSPEIVSQEPYSLAADVWALGITLFTFITGTPPFQV</sequence>
<organism evidence="13 14">
    <name type="scientific">Chara braunii</name>
    <name type="common">Braun's stonewort</name>
    <dbReference type="NCBI Taxonomy" id="69332"/>
    <lineage>
        <taxon>Eukaryota</taxon>
        <taxon>Viridiplantae</taxon>
        <taxon>Streptophyta</taxon>
        <taxon>Charophyceae</taxon>
        <taxon>Charales</taxon>
        <taxon>Characeae</taxon>
        <taxon>Chara</taxon>
    </lineage>
</organism>
<evidence type="ECO:0000256" key="1">
    <source>
        <dbReference type="ARBA" id="ARBA00022527"/>
    </source>
</evidence>
<comment type="function">
    <text evidence="6">CIPK serine-threonine protein kinases interact with CBL proteins. Binding of a CBL protein to the regulatory NAF domain of CIPK protein lead to the activation of the kinase in a calcium-dependent manner.</text>
</comment>
<evidence type="ECO:0000256" key="2">
    <source>
        <dbReference type="ARBA" id="ARBA00022679"/>
    </source>
</evidence>
<feature type="cross-link" description="Glycyl lysine isopeptide (Lys-Gly) (interchain with G-Cter in SUMO2)" evidence="9">
    <location>
        <position position="145"/>
    </location>
</feature>
<evidence type="ECO:0000256" key="10">
    <source>
        <dbReference type="PROSITE-ProRule" id="PRU10141"/>
    </source>
</evidence>
<accession>A0A388LLQ6</accession>
<evidence type="ECO:0000256" key="11">
    <source>
        <dbReference type="RuleBase" id="RU000304"/>
    </source>
</evidence>
<name>A0A388LLQ6_CHABU</name>
<dbReference type="PROSITE" id="PS00107">
    <property type="entry name" value="PROTEIN_KINASE_ATP"/>
    <property type="match status" value="1"/>
</dbReference>
<evidence type="ECO:0000256" key="3">
    <source>
        <dbReference type="ARBA" id="ARBA00022741"/>
    </source>
</evidence>
<protein>
    <recommendedName>
        <fullName evidence="12">Protein kinase domain-containing protein</fullName>
    </recommendedName>
</protein>
<reference evidence="13 14" key="1">
    <citation type="journal article" date="2018" name="Cell">
        <title>The Chara Genome: Secondary Complexity and Implications for Plant Terrestrialization.</title>
        <authorList>
            <person name="Nishiyama T."/>
            <person name="Sakayama H."/>
            <person name="Vries J.D."/>
            <person name="Buschmann H."/>
            <person name="Saint-Marcoux D."/>
            <person name="Ullrich K.K."/>
            <person name="Haas F.B."/>
            <person name="Vanderstraeten L."/>
            <person name="Becker D."/>
            <person name="Lang D."/>
            <person name="Vosolsobe S."/>
            <person name="Rombauts S."/>
            <person name="Wilhelmsson P.K.I."/>
            <person name="Janitza P."/>
            <person name="Kern R."/>
            <person name="Heyl A."/>
            <person name="Rumpler F."/>
            <person name="Villalobos L.I.A.C."/>
            <person name="Clay J.M."/>
            <person name="Skokan R."/>
            <person name="Toyoda A."/>
            <person name="Suzuki Y."/>
            <person name="Kagoshima H."/>
            <person name="Schijlen E."/>
            <person name="Tajeshwar N."/>
            <person name="Catarino B."/>
            <person name="Hetherington A.J."/>
            <person name="Saltykova A."/>
            <person name="Bonnot C."/>
            <person name="Breuninger H."/>
            <person name="Symeonidi A."/>
            <person name="Radhakrishnan G.V."/>
            <person name="Van Nieuwerburgh F."/>
            <person name="Deforce D."/>
            <person name="Chang C."/>
            <person name="Karol K.G."/>
            <person name="Hedrich R."/>
            <person name="Ulvskov P."/>
            <person name="Glockner G."/>
            <person name="Delwiche C.F."/>
            <person name="Petrasek J."/>
            <person name="Van de Peer Y."/>
            <person name="Friml J."/>
            <person name="Beilby M."/>
            <person name="Dolan L."/>
            <person name="Kohara Y."/>
            <person name="Sugano S."/>
            <person name="Fujiyama A."/>
            <person name="Delaux P.-M."/>
            <person name="Quint M."/>
            <person name="TheiBen G."/>
            <person name="Hagemann M."/>
            <person name="Harholt J."/>
            <person name="Dunand C."/>
            <person name="Zachgo S."/>
            <person name="Langdale J."/>
            <person name="Maumus F."/>
            <person name="Straeten D.V.D."/>
            <person name="Gould S.B."/>
            <person name="Rensing S.A."/>
        </authorList>
    </citation>
    <scope>NUCLEOTIDE SEQUENCE [LARGE SCALE GENOMIC DNA]</scope>
    <source>
        <strain evidence="13 14">S276</strain>
    </source>
</reference>
<comment type="similarity">
    <text evidence="11">Belongs to the protein kinase superfamily.</text>
</comment>
<dbReference type="GO" id="GO:0005524">
    <property type="term" value="F:ATP binding"/>
    <property type="evidence" value="ECO:0007669"/>
    <property type="project" value="UniProtKB-UniRule"/>
</dbReference>
<dbReference type="PROSITE" id="PS00108">
    <property type="entry name" value="PROTEIN_KINASE_ST"/>
    <property type="match status" value="1"/>
</dbReference>
<comment type="caution">
    <text evidence="13">The sequence shown here is derived from an EMBL/GenBank/DDBJ whole genome shotgun (WGS) entry which is preliminary data.</text>
</comment>
<keyword evidence="5 8" id="KW-0067">ATP-binding</keyword>
<keyword evidence="1 11" id="KW-0723">Serine/threonine-protein kinase</keyword>
<feature type="binding site" evidence="8">
    <location>
        <position position="161"/>
    </location>
    <ligand>
        <name>ATP</name>
        <dbReference type="ChEBI" id="CHEBI:30616"/>
    </ligand>
</feature>
<keyword evidence="3 8" id="KW-0547">Nucleotide-binding</keyword>
<dbReference type="EMBL" id="BFEA01000433">
    <property type="protein sequence ID" value="GBG83234.1"/>
    <property type="molecule type" value="Genomic_DNA"/>
</dbReference>
<dbReference type="InterPro" id="IPR011009">
    <property type="entry name" value="Kinase-like_dom_sf"/>
</dbReference>
<dbReference type="FunFam" id="1.10.510.10:FF:000571">
    <property type="entry name" value="Maternal embryonic leucine zipper kinase"/>
    <property type="match status" value="1"/>
</dbReference>
<dbReference type="SMART" id="SM00220">
    <property type="entry name" value="S_TKc"/>
    <property type="match status" value="1"/>
</dbReference>
<dbReference type="PANTHER" id="PTHR24350">
    <property type="entry name" value="SERINE/THREONINE-PROTEIN KINASE IAL-RELATED"/>
    <property type="match status" value="1"/>
</dbReference>
<dbReference type="PROSITE" id="PS50011">
    <property type="entry name" value="PROTEIN_KINASE_DOM"/>
    <property type="match status" value="1"/>
</dbReference>
<evidence type="ECO:0000256" key="4">
    <source>
        <dbReference type="ARBA" id="ARBA00022777"/>
    </source>
</evidence>
<gene>
    <name evidence="13" type="ORF">CBR_g36849</name>
</gene>
<evidence type="ECO:0000259" key="12">
    <source>
        <dbReference type="PROSITE" id="PS50011"/>
    </source>
</evidence>
<evidence type="ECO:0000313" key="13">
    <source>
        <dbReference type="EMBL" id="GBG83234.1"/>
    </source>
</evidence>
<keyword evidence="4" id="KW-0418">Kinase</keyword>
<evidence type="ECO:0000256" key="7">
    <source>
        <dbReference type="PIRSR" id="PIRSR630616-1"/>
    </source>
</evidence>
<dbReference type="Proteomes" id="UP000265515">
    <property type="component" value="Unassembled WGS sequence"/>
</dbReference>
<feature type="domain" description="Protein kinase" evidence="12">
    <location>
        <begin position="20"/>
        <end position="220"/>
    </location>
</feature>
<keyword evidence="2" id="KW-0808">Transferase</keyword>
<dbReference type="AlphaFoldDB" id="A0A388LLQ6"/>
<dbReference type="STRING" id="69332.A0A388LLQ6"/>
<dbReference type="Pfam" id="PF00069">
    <property type="entry name" value="Pkinase"/>
    <property type="match status" value="1"/>
</dbReference>
<dbReference type="PIRSF" id="PIRSF000654">
    <property type="entry name" value="Integrin-linked_kinase"/>
    <property type="match status" value="1"/>
</dbReference>
<evidence type="ECO:0000256" key="8">
    <source>
        <dbReference type="PIRSR" id="PIRSR630616-2"/>
    </source>
</evidence>
<dbReference type="GO" id="GO:0004674">
    <property type="term" value="F:protein serine/threonine kinase activity"/>
    <property type="evidence" value="ECO:0007669"/>
    <property type="project" value="UniProtKB-KW"/>
</dbReference>
<keyword evidence="14" id="KW-1185">Reference proteome</keyword>
<evidence type="ECO:0000256" key="5">
    <source>
        <dbReference type="ARBA" id="ARBA00022840"/>
    </source>
</evidence>
<dbReference type="Gene3D" id="1.10.510.10">
    <property type="entry name" value="Transferase(Phosphotransferase) domain 1"/>
    <property type="match status" value="1"/>
</dbReference>
<dbReference type="OMA" id="YYVRFLI"/>
<dbReference type="Gramene" id="GBG83234">
    <property type="protein sequence ID" value="GBG83234"/>
    <property type="gene ID" value="CBR_g36849"/>
</dbReference>
<evidence type="ECO:0000256" key="6">
    <source>
        <dbReference type="ARBA" id="ARBA00058225"/>
    </source>
</evidence>
<dbReference type="InterPro" id="IPR000719">
    <property type="entry name" value="Prot_kinase_dom"/>
</dbReference>
<feature type="active site" description="Proton acceptor" evidence="7">
    <location>
        <position position="143"/>
    </location>
</feature>
<proteinExistence type="inferred from homology"/>
<dbReference type="FunFam" id="3.30.200.20:FF:000042">
    <property type="entry name" value="Aurora kinase A"/>
    <property type="match status" value="1"/>
</dbReference>
<dbReference type="SUPFAM" id="SSF56112">
    <property type="entry name" value="Protein kinase-like (PK-like)"/>
    <property type="match status" value="1"/>
</dbReference>
<dbReference type="InterPro" id="IPR008271">
    <property type="entry name" value="Ser/Thr_kinase_AS"/>
</dbReference>
<evidence type="ECO:0000256" key="9">
    <source>
        <dbReference type="PIRSR" id="PIRSR630616-3"/>
    </source>
</evidence>
<feature type="binding site" evidence="10">
    <location>
        <position position="53"/>
    </location>
    <ligand>
        <name>ATP</name>
        <dbReference type="ChEBI" id="CHEBI:30616"/>
    </ligand>
</feature>